<evidence type="ECO:0000256" key="2">
    <source>
        <dbReference type="ARBA" id="ARBA00022763"/>
    </source>
</evidence>
<dbReference type="GO" id="GO:0140078">
    <property type="term" value="F:class I DNA-(apurinic or apyrimidinic site) endonuclease activity"/>
    <property type="evidence" value="ECO:0007669"/>
    <property type="project" value="UniProtKB-EC"/>
</dbReference>
<dbReference type="EMBL" id="KB206398">
    <property type="protein sequence ID" value="ELP92005.1"/>
    <property type="molecule type" value="Genomic_DNA"/>
</dbReference>
<evidence type="ECO:0000256" key="4">
    <source>
        <dbReference type="ARBA" id="ARBA00023204"/>
    </source>
</evidence>
<evidence type="ECO:0000313" key="8">
    <source>
        <dbReference type="EMBL" id="ELP92005.1"/>
    </source>
</evidence>
<dbReference type="GO" id="GO:0006285">
    <property type="term" value="P:base-excision repair, AP site formation"/>
    <property type="evidence" value="ECO:0007669"/>
    <property type="project" value="UniProtKB-ARBA"/>
</dbReference>
<dbReference type="SMART" id="SM00478">
    <property type="entry name" value="ENDO3c"/>
    <property type="match status" value="1"/>
</dbReference>
<dbReference type="GO" id="GO:0006289">
    <property type="term" value="P:nucleotide-excision repair"/>
    <property type="evidence" value="ECO:0007669"/>
    <property type="project" value="TreeGrafter"/>
</dbReference>
<protein>
    <submittedName>
        <fullName evidence="8">Endonuclease III, putative</fullName>
        <ecNumber evidence="8">4.2.99.18</ecNumber>
    </submittedName>
</protein>
<dbReference type="PANTHER" id="PTHR43286:SF1">
    <property type="entry name" value="ENDONUCLEASE III-LIKE PROTEIN 1"/>
    <property type="match status" value="1"/>
</dbReference>
<dbReference type="OMA" id="KEHWSYF"/>
<accession>A0A0A1UAL6</accession>
<dbReference type="RefSeq" id="XP_004258776.1">
    <property type="nucleotide sequence ID" value="XM_004258728.1"/>
</dbReference>
<dbReference type="SUPFAM" id="SSF48150">
    <property type="entry name" value="DNA-glycosylase"/>
    <property type="match status" value="1"/>
</dbReference>
<dbReference type="GO" id="GO:0000703">
    <property type="term" value="F:oxidized pyrimidine nucleobase lesion DNA N-glycosylase activity"/>
    <property type="evidence" value="ECO:0007669"/>
    <property type="project" value="TreeGrafter"/>
</dbReference>
<dbReference type="GeneID" id="14890993"/>
<reference evidence="8 9" key="1">
    <citation type="submission" date="2012-10" db="EMBL/GenBank/DDBJ databases">
        <authorList>
            <person name="Zafar N."/>
            <person name="Inman J."/>
            <person name="Hall N."/>
            <person name="Lorenzi H."/>
            <person name="Caler E."/>
        </authorList>
    </citation>
    <scope>NUCLEOTIDE SEQUENCE [LARGE SCALE GENOMIC DNA]</scope>
    <source>
        <strain evidence="8 9">IP1</strain>
    </source>
</reference>
<evidence type="ECO:0000256" key="1">
    <source>
        <dbReference type="ARBA" id="ARBA00008343"/>
    </source>
</evidence>
<evidence type="ECO:0000256" key="5">
    <source>
        <dbReference type="ARBA" id="ARBA00023239"/>
    </source>
</evidence>
<keyword evidence="9" id="KW-1185">Reference proteome</keyword>
<evidence type="ECO:0000259" key="7">
    <source>
        <dbReference type="SMART" id="SM00478"/>
    </source>
</evidence>
<dbReference type="Gene3D" id="1.10.340.30">
    <property type="entry name" value="Hypothetical protein, domain 2"/>
    <property type="match status" value="1"/>
</dbReference>
<dbReference type="VEuPathDB" id="AmoebaDB:EIN_387390"/>
<dbReference type="KEGG" id="eiv:EIN_387390"/>
<dbReference type="FunFam" id="1.10.340.30:FF:000001">
    <property type="entry name" value="Endonuclease III"/>
    <property type="match status" value="1"/>
</dbReference>
<sequence length="306" mass="34751">MKRQPLSDVELQDRLSVFQQMKTYVDTLNAEEVEFGTTHLADLSPTPELKPFYALVGALLSPLTSEPQRKKALTQLIEHYKVLTPKTLSEAPEDILLELLTGCRFKEKKVKNIKACATLVHTKYHDTVPKDIATLKTFPGVGLKVANIICFAGYGLISALNVDERSLLLMRRLEWISAEESNLEKVRVDVEGWVPQDIWNCFPKVTILFAKKICKKVPLCEQCVLAQKMVCPFYCHKNGLFRRSLENEKMRVEIENLDENDELGFVIDGKEEKGEFLSGLDLVELGEIHSQQIENQSKNDASQDKN</sequence>
<feature type="domain" description="HhH-GPD" evidence="7">
    <location>
        <begin position="59"/>
        <end position="212"/>
    </location>
</feature>
<dbReference type="Pfam" id="PF00730">
    <property type="entry name" value="HhH-GPD"/>
    <property type="match status" value="1"/>
</dbReference>
<keyword evidence="6" id="KW-0326">Glycosidase</keyword>
<keyword evidence="3" id="KW-0378">Hydrolase</keyword>
<dbReference type="GO" id="GO:0005634">
    <property type="term" value="C:nucleus"/>
    <property type="evidence" value="ECO:0007669"/>
    <property type="project" value="TreeGrafter"/>
</dbReference>
<proteinExistence type="inferred from homology"/>
<dbReference type="EC" id="4.2.99.18" evidence="8"/>
<dbReference type="Gene3D" id="1.10.1670.10">
    <property type="entry name" value="Helix-hairpin-Helix base-excision DNA repair enzymes (C-terminal)"/>
    <property type="match status" value="1"/>
</dbReference>
<name>A0A0A1UAL6_ENTIV</name>
<dbReference type="InterPro" id="IPR003265">
    <property type="entry name" value="HhH-GPD_domain"/>
</dbReference>
<gene>
    <name evidence="8" type="ORF">EIN_387390</name>
</gene>
<evidence type="ECO:0000256" key="6">
    <source>
        <dbReference type="ARBA" id="ARBA00023295"/>
    </source>
</evidence>
<evidence type="ECO:0000256" key="3">
    <source>
        <dbReference type="ARBA" id="ARBA00022801"/>
    </source>
</evidence>
<evidence type="ECO:0000313" key="9">
    <source>
        <dbReference type="Proteomes" id="UP000014680"/>
    </source>
</evidence>
<dbReference type="AlphaFoldDB" id="A0A0A1UAL6"/>
<dbReference type="CDD" id="cd00056">
    <property type="entry name" value="ENDO3c"/>
    <property type="match status" value="1"/>
</dbReference>
<keyword evidence="4" id="KW-0234">DNA repair</keyword>
<keyword evidence="5 8" id="KW-0456">Lyase</keyword>
<keyword evidence="8" id="KW-0255">Endonuclease</keyword>
<organism evidence="8 9">
    <name type="scientific">Entamoeba invadens IP1</name>
    <dbReference type="NCBI Taxonomy" id="370355"/>
    <lineage>
        <taxon>Eukaryota</taxon>
        <taxon>Amoebozoa</taxon>
        <taxon>Evosea</taxon>
        <taxon>Archamoebae</taxon>
        <taxon>Mastigamoebida</taxon>
        <taxon>Entamoebidae</taxon>
        <taxon>Entamoeba</taxon>
    </lineage>
</organism>
<dbReference type="Proteomes" id="UP000014680">
    <property type="component" value="Unassembled WGS sequence"/>
</dbReference>
<keyword evidence="2" id="KW-0227">DNA damage</keyword>
<dbReference type="PANTHER" id="PTHR43286">
    <property type="entry name" value="ENDONUCLEASE III-LIKE PROTEIN 1"/>
    <property type="match status" value="1"/>
</dbReference>
<dbReference type="InterPro" id="IPR023170">
    <property type="entry name" value="HhH_base_excis_C"/>
</dbReference>
<comment type="similarity">
    <text evidence="1">Belongs to the Nth/MutY family.</text>
</comment>
<keyword evidence="8" id="KW-0540">Nuclease</keyword>
<dbReference type="InterPro" id="IPR011257">
    <property type="entry name" value="DNA_glycosylase"/>
</dbReference>
<dbReference type="OrthoDB" id="2099276at2759"/>